<keyword evidence="2" id="KW-0964">Secreted</keyword>
<comment type="subcellular location">
    <subcellularLocation>
        <location evidence="1">Secreted</location>
    </subcellularLocation>
</comment>
<feature type="domain" description="BPTI/Kunitz inhibitor" evidence="7">
    <location>
        <begin position="171"/>
        <end position="221"/>
    </location>
</feature>
<sequence length="244" mass="27872">MGLELLVACALISFVAVHSSGVNQHRQICFLPEDRGYCDTNQEKKSQIRWFYDSRSAKCRVFTFSGCRGNANNFWDERQCTHHCHGAVVERICTLTVDAGGPCQSMSTRTRYYYEPSADRCLPFLYAGCGGNQNHFVTADECHQYCNWKTFGERTTFHQDDRPAELRRDRCTLMADKGNCNGQHIQWYFDNYYSQCKPFIYGGCGGNANRFHDAQQCSETCGTGRLVVCIWTLLCTLIAHRIIS</sequence>
<accession>A0A914XKV6</accession>
<dbReference type="PROSITE" id="PS50279">
    <property type="entry name" value="BPTI_KUNITZ_2"/>
    <property type="match status" value="3"/>
</dbReference>
<evidence type="ECO:0000256" key="5">
    <source>
        <dbReference type="ARBA" id="ARBA00023157"/>
    </source>
</evidence>
<dbReference type="InterPro" id="IPR050098">
    <property type="entry name" value="TFPI/VKTCI-like"/>
</dbReference>
<keyword evidence="6" id="KW-0732">Signal</keyword>
<evidence type="ECO:0000256" key="1">
    <source>
        <dbReference type="ARBA" id="ARBA00004613"/>
    </source>
</evidence>
<dbReference type="Pfam" id="PF00014">
    <property type="entry name" value="Kunitz_BPTI"/>
    <property type="match status" value="3"/>
</dbReference>
<evidence type="ECO:0000256" key="4">
    <source>
        <dbReference type="ARBA" id="ARBA00022900"/>
    </source>
</evidence>
<name>A0A914XKV6_9BILA</name>
<dbReference type="PANTHER" id="PTHR10083:SF381">
    <property type="entry name" value="BPTI_KUNITZ INHIBITOR DOMAIN-CONTAINING PROTEIN"/>
    <property type="match status" value="1"/>
</dbReference>
<dbReference type="FunFam" id="4.10.410.10:FF:000020">
    <property type="entry name" value="Collagen, type VI, alpha 3"/>
    <property type="match status" value="1"/>
</dbReference>
<feature type="domain" description="BPTI/Kunitz inhibitor" evidence="7">
    <location>
        <begin position="29"/>
        <end position="84"/>
    </location>
</feature>
<dbReference type="PROSITE" id="PS00280">
    <property type="entry name" value="BPTI_KUNITZ_1"/>
    <property type="match status" value="2"/>
</dbReference>
<dbReference type="CDD" id="cd00109">
    <property type="entry name" value="Kunitz-type"/>
    <property type="match status" value="2"/>
</dbReference>
<keyword evidence="4" id="KW-0722">Serine protease inhibitor</keyword>
<dbReference type="WBParaSite" id="PSAMB.scaffold892size39221.g9425.t1">
    <property type="protein sequence ID" value="PSAMB.scaffold892size39221.g9425.t1"/>
    <property type="gene ID" value="PSAMB.scaffold892size39221.g9425"/>
</dbReference>
<dbReference type="PRINTS" id="PR00759">
    <property type="entry name" value="BASICPTASE"/>
</dbReference>
<keyword evidence="5" id="KW-1015">Disulfide bond</keyword>
<dbReference type="InterPro" id="IPR002223">
    <property type="entry name" value="Kunitz_BPTI"/>
</dbReference>
<dbReference type="AlphaFoldDB" id="A0A914XKV6"/>
<feature type="signal peptide" evidence="6">
    <location>
        <begin position="1"/>
        <end position="19"/>
    </location>
</feature>
<protein>
    <submittedName>
        <fullName evidence="9">BPTI/Kunitz inhibitor domain-containing protein</fullName>
    </submittedName>
</protein>
<evidence type="ECO:0000256" key="6">
    <source>
        <dbReference type="SAM" id="SignalP"/>
    </source>
</evidence>
<organism evidence="8 9">
    <name type="scientific">Plectus sambesii</name>
    <dbReference type="NCBI Taxonomy" id="2011161"/>
    <lineage>
        <taxon>Eukaryota</taxon>
        <taxon>Metazoa</taxon>
        <taxon>Ecdysozoa</taxon>
        <taxon>Nematoda</taxon>
        <taxon>Chromadorea</taxon>
        <taxon>Plectida</taxon>
        <taxon>Plectina</taxon>
        <taxon>Plectoidea</taxon>
        <taxon>Plectidae</taxon>
        <taxon>Plectus</taxon>
    </lineage>
</organism>
<dbReference type="SUPFAM" id="SSF57362">
    <property type="entry name" value="BPTI-like"/>
    <property type="match status" value="3"/>
</dbReference>
<evidence type="ECO:0000313" key="9">
    <source>
        <dbReference type="WBParaSite" id="PSAMB.scaffold892size39221.g9425.t1"/>
    </source>
</evidence>
<dbReference type="GO" id="GO:0004867">
    <property type="term" value="F:serine-type endopeptidase inhibitor activity"/>
    <property type="evidence" value="ECO:0007669"/>
    <property type="project" value="UniProtKB-KW"/>
</dbReference>
<dbReference type="SMART" id="SM00131">
    <property type="entry name" value="KU"/>
    <property type="match status" value="3"/>
</dbReference>
<proteinExistence type="predicted"/>
<feature type="domain" description="BPTI/Kunitz inhibitor" evidence="7">
    <location>
        <begin position="93"/>
        <end position="146"/>
    </location>
</feature>
<reference evidence="9" key="1">
    <citation type="submission" date="2022-11" db="UniProtKB">
        <authorList>
            <consortium name="WormBaseParasite"/>
        </authorList>
    </citation>
    <scope>IDENTIFICATION</scope>
</reference>
<dbReference type="Proteomes" id="UP000887566">
    <property type="component" value="Unplaced"/>
</dbReference>
<dbReference type="GO" id="GO:0005615">
    <property type="term" value="C:extracellular space"/>
    <property type="evidence" value="ECO:0007669"/>
    <property type="project" value="TreeGrafter"/>
</dbReference>
<feature type="chain" id="PRO_5037550292" evidence="6">
    <location>
        <begin position="20"/>
        <end position="244"/>
    </location>
</feature>
<evidence type="ECO:0000259" key="7">
    <source>
        <dbReference type="PROSITE" id="PS50279"/>
    </source>
</evidence>
<evidence type="ECO:0000313" key="8">
    <source>
        <dbReference type="Proteomes" id="UP000887566"/>
    </source>
</evidence>
<keyword evidence="8" id="KW-1185">Reference proteome</keyword>
<keyword evidence="3" id="KW-0646">Protease inhibitor</keyword>
<dbReference type="Gene3D" id="4.10.410.10">
    <property type="entry name" value="Pancreatic trypsin inhibitor Kunitz domain"/>
    <property type="match status" value="3"/>
</dbReference>
<evidence type="ECO:0000256" key="2">
    <source>
        <dbReference type="ARBA" id="ARBA00022525"/>
    </source>
</evidence>
<evidence type="ECO:0000256" key="3">
    <source>
        <dbReference type="ARBA" id="ARBA00022690"/>
    </source>
</evidence>
<dbReference type="InterPro" id="IPR036880">
    <property type="entry name" value="Kunitz_BPTI_sf"/>
</dbReference>
<dbReference type="InterPro" id="IPR020901">
    <property type="entry name" value="Prtase_inh_Kunz-CS"/>
</dbReference>
<dbReference type="PANTHER" id="PTHR10083">
    <property type="entry name" value="KUNITZ-TYPE PROTEASE INHIBITOR-RELATED"/>
    <property type="match status" value="1"/>
</dbReference>